<evidence type="ECO:0000313" key="3">
    <source>
        <dbReference type="Proteomes" id="UP000246635"/>
    </source>
</evidence>
<proteinExistence type="predicted"/>
<dbReference type="AlphaFoldDB" id="A0A2V2YZN5"/>
<feature type="transmembrane region" description="Helical" evidence="1">
    <location>
        <begin position="12"/>
        <end position="34"/>
    </location>
</feature>
<organism evidence="2 3">
    <name type="scientific">Paenibacillus cellulosilyticus</name>
    <dbReference type="NCBI Taxonomy" id="375489"/>
    <lineage>
        <taxon>Bacteria</taxon>
        <taxon>Bacillati</taxon>
        <taxon>Bacillota</taxon>
        <taxon>Bacilli</taxon>
        <taxon>Bacillales</taxon>
        <taxon>Paenibacillaceae</taxon>
        <taxon>Paenibacillus</taxon>
    </lineage>
</organism>
<evidence type="ECO:0000256" key="1">
    <source>
        <dbReference type="SAM" id="Phobius"/>
    </source>
</evidence>
<dbReference type="RefSeq" id="WP_110042003.1">
    <property type="nucleotide sequence ID" value="NZ_CP054613.1"/>
</dbReference>
<name>A0A2V2YZN5_9BACL</name>
<feature type="transmembrane region" description="Helical" evidence="1">
    <location>
        <begin position="40"/>
        <end position="60"/>
    </location>
</feature>
<comment type="caution">
    <text evidence="2">The sequence shown here is derived from an EMBL/GenBank/DDBJ whole genome shotgun (WGS) entry which is preliminary data.</text>
</comment>
<dbReference type="Proteomes" id="UP000246635">
    <property type="component" value="Unassembled WGS sequence"/>
</dbReference>
<dbReference type="EMBL" id="QGTQ01000001">
    <property type="protein sequence ID" value="PWW08468.1"/>
    <property type="molecule type" value="Genomic_DNA"/>
</dbReference>
<protein>
    <submittedName>
        <fullName evidence="2">Uncharacterized protein</fullName>
    </submittedName>
</protein>
<keyword evidence="1" id="KW-0812">Transmembrane</keyword>
<keyword evidence="3" id="KW-1185">Reference proteome</keyword>
<evidence type="ECO:0000313" key="2">
    <source>
        <dbReference type="EMBL" id="PWW08468.1"/>
    </source>
</evidence>
<sequence>MSAISRRSAAFVSQLLLSSMLLPVLLFFISGPIIENTPLSSLSIVIIAAYALLLIASHVFSLQTMSTTRKSLYVAIFILASIAADGAAMLAGMNVYGTQLLEFLFNV</sequence>
<keyword evidence="1" id="KW-1133">Transmembrane helix</keyword>
<gene>
    <name evidence="2" type="ORF">DFQ01_101190</name>
</gene>
<keyword evidence="1" id="KW-0472">Membrane</keyword>
<feature type="transmembrane region" description="Helical" evidence="1">
    <location>
        <begin position="72"/>
        <end position="96"/>
    </location>
</feature>
<reference evidence="2 3" key="1">
    <citation type="submission" date="2018-05" db="EMBL/GenBank/DDBJ databases">
        <title>Genomic Encyclopedia of Type Strains, Phase III (KMG-III): the genomes of soil and plant-associated and newly described type strains.</title>
        <authorList>
            <person name="Whitman W."/>
        </authorList>
    </citation>
    <scope>NUCLEOTIDE SEQUENCE [LARGE SCALE GENOMIC DNA]</scope>
    <source>
        <strain evidence="2 3">CECT 5696</strain>
    </source>
</reference>
<accession>A0A2V2YZN5</accession>